<comment type="similarity">
    <text evidence="1">Belongs to the transglycosylase Slt family.</text>
</comment>
<gene>
    <name evidence="3" type="ORF">CSX01_11130</name>
</gene>
<dbReference type="EMBL" id="PDYF01000031">
    <property type="protein sequence ID" value="PHU34114.1"/>
    <property type="molecule type" value="Genomic_DNA"/>
</dbReference>
<reference evidence="3 4" key="1">
    <citation type="submission" date="2017-10" db="EMBL/GenBank/DDBJ databases">
        <title>Resolving the taxonomy of Roseburia spp., Eubacterium rectale and Agathobacter spp. through phylogenomic analysis.</title>
        <authorList>
            <person name="Sheridan P.O."/>
            <person name="Walker A.W."/>
            <person name="Duncan S.H."/>
            <person name="Scott K.P."/>
            <person name="Toole P.W.O."/>
            <person name="Luis P."/>
            <person name="Flint H.J."/>
        </authorList>
    </citation>
    <scope>NUCLEOTIDE SEQUENCE [LARGE SCALE GENOMIC DNA]</scope>
    <source>
        <strain evidence="3 4">JK626</strain>
    </source>
</reference>
<evidence type="ECO:0000313" key="3">
    <source>
        <dbReference type="EMBL" id="PHU34114.1"/>
    </source>
</evidence>
<dbReference type="CDD" id="cd00254">
    <property type="entry name" value="LT-like"/>
    <property type="match status" value="1"/>
</dbReference>
<dbReference type="Proteomes" id="UP000225889">
    <property type="component" value="Unassembled WGS sequence"/>
</dbReference>
<dbReference type="PANTHER" id="PTHR37423">
    <property type="entry name" value="SOLUBLE LYTIC MUREIN TRANSGLYCOSYLASE-RELATED"/>
    <property type="match status" value="1"/>
</dbReference>
<dbReference type="GO" id="GO:0008933">
    <property type="term" value="F:peptidoglycan lytic transglycosylase activity"/>
    <property type="evidence" value="ECO:0007669"/>
    <property type="project" value="InterPro"/>
</dbReference>
<dbReference type="PROSITE" id="PS00922">
    <property type="entry name" value="TRANSGLYCOSYLASE"/>
    <property type="match status" value="1"/>
</dbReference>
<dbReference type="AlphaFoldDB" id="A0A2G3DT05"/>
<dbReference type="GO" id="GO:0000270">
    <property type="term" value="P:peptidoglycan metabolic process"/>
    <property type="evidence" value="ECO:0007669"/>
    <property type="project" value="InterPro"/>
</dbReference>
<accession>A0A2G3DT05</accession>
<comment type="caution">
    <text evidence="3">The sequence shown here is derived from an EMBL/GenBank/DDBJ whole genome shotgun (WGS) entry which is preliminary data.</text>
</comment>
<reference evidence="3 4" key="2">
    <citation type="submission" date="2017-10" db="EMBL/GenBank/DDBJ databases">
        <authorList>
            <person name="Banno H."/>
            <person name="Chua N.-H."/>
        </authorList>
    </citation>
    <scope>NUCLEOTIDE SEQUENCE [LARGE SCALE GENOMIC DNA]</scope>
    <source>
        <strain evidence="3 4">JK626</strain>
    </source>
</reference>
<dbReference type="Pfam" id="PF01464">
    <property type="entry name" value="SLT"/>
    <property type="match status" value="1"/>
</dbReference>
<evidence type="ECO:0000259" key="2">
    <source>
        <dbReference type="Pfam" id="PF01464"/>
    </source>
</evidence>
<organism evidence="3 4">
    <name type="scientific">Pseudobutyrivibrio ruminis</name>
    <dbReference type="NCBI Taxonomy" id="46206"/>
    <lineage>
        <taxon>Bacteria</taxon>
        <taxon>Bacillati</taxon>
        <taxon>Bacillota</taxon>
        <taxon>Clostridia</taxon>
        <taxon>Lachnospirales</taxon>
        <taxon>Lachnospiraceae</taxon>
        <taxon>Pseudobutyrivibrio</taxon>
    </lineage>
</organism>
<evidence type="ECO:0000313" key="4">
    <source>
        <dbReference type="Proteomes" id="UP000225889"/>
    </source>
</evidence>
<proteinExistence type="inferred from homology"/>
<sequence length="226" mass="24549">MKISVVSPGGNITYEDVIASITQKTSKSDANTNSGAFARALNTTTVAEGTSTAKSYKDIFIEASRKYGVSYDLLTAMAQQESGFNPEAVSRTGAMGIMQIMPETAKGLGLEHPFDAYENIMAGAKYISQKLKEFGGNVEKALAAYNAGSSVVKNYGGVPPYGETQSYVRNIKAIMKRGADVPYANYISRDASKEEVEADLKKLLSQMPDTEEYRVLRNTLAEMNYL</sequence>
<protein>
    <recommendedName>
        <fullName evidence="2">Transglycosylase SLT domain-containing protein</fullName>
    </recommendedName>
</protein>
<dbReference type="RefSeq" id="WP_099392446.1">
    <property type="nucleotide sequence ID" value="NZ_PDYF01000031.1"/>
</dbReference>
<dbReference type="PANTHER" id="PTHR37423:SF2">
    <property type="entry name" value="MEMBRANE-BOUND LYTIC MUREIN TRANSGLYCOSYLASE C"/>
    <property type="match status" value="1"/>
</dbReference>
<dbReference type="GO" id="GO:0016020">
    <property type="term" value="C:membrane"/>
    <property type="evidence" value="ECO:0007669"/>
    <property type="project" value="InterPro"/>
</dbReference>
<dbReference type="InterPro" id="IPR023346">
    <property type="entry name" value="Lysozyme-like_dom_sf"/>
</dbReference>
<dbReference type="InterPro" id="IPR008258">
    <property type="entry name" value="Transglycosylase_SLT_dom_1"/>
</dbReference>
<name>A0A2G3DT05_9FIRM</name>
<evidence type="ECO:0000256" key="1">
    <source>
        <dbReference type="ARBA" id="ARBA00007734"/>
    </source>
</evidence>
<dbReference type="SUPFAM" id="SSF53955">
    <property type="entry name" value="Lysozyme-like"/>
    <property type="match status" value="1"/>
</dbReference>
<dbReference type="InterPro" id="IPR000189">
    <property type="entry name" value="Transglyc_AS"/>
</dbReference>
<dbReference type="Gene3D" id="1.10.530.10">
    <property type="match status" value="1"/>
</dbReference>
<feature type="domain" description="Transglycosylase SLT" evidence="2">
    <location>
        <begin position="59"/>
        <end position="156"/>
    </location>
</feature>